<evidence type="ECO:0000313" key="3">
    <source>
        <dbReference type="Proteomes" id="UP000248724"/>
    </source>
</evidence>
<feature type="domain" description="Methyltransferase" evidence="1">
    <location>
        <begin position="42"/>
        <end position="136"/>
    </location>
</feature>
<accession>A0A2W6A985</accession>
<sequence>MEYDEERAEGYDRRHAARFEEADDTANFLAAEVAAVPGGGPVLELGIGTGRLALPLAAKGLDVSGIDASPAMVARLRAKPGGEAIDVTVGDFADVGVLAPSGLALVFVAFNSLFELADQDAQCRCVTGAASRLALGGRFVVEALAPELTRLDRSLTVVSQSATEVVLQASVHDPLTQVVSGHDVVLSPADGVRLLAWSIRYASVPEIDLMARLAGLTLVERWGGWRREPFTAASTRHVSVYSKAS</sequence>
<organism evidence="2 3">
    <name type="scientific">Candidatus Aeolococcus gillhamiae</name>
    <dbReference type="NCBI Taxonomy" id="3127015"/>
    <lineage>
        <taxon>Bacteria</taxon>
        <taxon>Bacillati</taxon>
        <taxon>Candidatus Dormiibacterota</taxon>
        <taxon>Candidatus Dormibacteria</taxon>
        <taxon>Candidatus Aeolococcales</taxon>
        <taxon>Candidatus Aeolococcaceae</taxon>
        <taxon>Candidatus Aeolococcus</taxon>
    </lineage>
</organism>
<dbReference type="Proteomes" id="UP000248724">
    <property type="component" value="Unassembled WGS sequence"/>
</dbReference>
<evidence type="ECO:0000313" key="2">
    <source>
        <dbReference type="EMBL" id="PZR81868.1"/>
    </source>
</evidence>
<dbReference type="AlphaFoldDB" id="A0A2W6A985"/>
<protein>
    <submittedName>
        <fullName evidence="2">SAM-dependent methyltransferase</fullName>
    </submittedName>
</protein>
<dbReference type="EMBL" id="QHBU01000092">
    <property type="protein sequence ID" value="PZR81868.1"/>
    <property type="molecule type" value="Genomic_DNA"/>
</dbReference>
<keyword evidence="2" id="KW-0808">Transferase</keyword>
<proteinExistence type="predicted"/>
<dbReference type="GO" id="GO:0032259">
    <property type="term" value="P:methylation"/>
    <property type="evidence" value="ECO:0007669"/>
    <property type="project" value="UniProtKB-KW"/>
</dbReference>
<dbReference type="SUPFAM" id="SSF53335">
    <property type="entry name" value="S-adenosyl-L-methionine-dependent methyltransferases"/>
    <property type="match status" value="1"/>
</dbReference>
<evidence type="ECO:0000259" key="1">
    <source>
        <dbReference type="Pfam" id="PF13649"/>
    </source>
</evidence>
<dbReference type="InterPro" id="IPR029063">
    <property type="entry name" value="SAM-dependent_MTases_sf"/>
</dbReference>
<dbReference type="InterPro" id="IPR041698">
    <property type="entry name" value="Methyltransf_25"/>
</dbReference>
<keyword evidence="2" id="KW-0489">Methyltransferase</keyword>
<gene>
    <name evidence="2" type="ORF">DLM65_05050</name>
</gene>
<dbReference type="GO" id="GO:0008168">
    <property type="term" value="F:methyltransferase activity"/>
    <property type="evidence" value="ECO:0007669"/>
    <property type="project" value="UniProtKB-KW"/>
</dbReference>
<dbReference type="Gene3D" id="3.40.50.150">
    <property type="entry name" value="Vaccinia Virus protein VP39"/>
    <property type="match status" value="1"/>
</dbReference>
<name>A0A2W6A985_9BACT</name>
<reference evidence="2 3" key="1">
    <citation type="journal article" date="2017" name="Nature">
        <title>Atmospheric trace gases support primary production in Antarctic desert surface soil.</title>
        <authorList>
            <person name="Ji M."/>
            <person name="Greening C."/>
            <person name="Vanwonterghem I."/>
            <person name="Carere C.R."/>
            <person name="Bay S.K."/>
            <person name="Steen J.A."/>
            <person name="Montgomery K."/>
            <person name="Lines T."/>
            <person name="Beardall J."/>
            <person name="van Dorst J."/>
            <person name="Snape I."/>
            <person name="Stott M.B."/>
            <person name="Hugenholtz P."/>
            <person name="Ferrari B.C."/>
        </authorList>
    </citation>
    <scope>NUCLEOTIDE SEQUENCE [LARGE SCALE GENOMIC DNA]</scope>
    <source>
        <strain evidence="2">RRmetagenome_bin12</strain>
    </source>
</reference>
<dbReference type="Pfam" id="PF13649">
    <property type="entry name" value="Methyltransf_25"/>
    <property type="match status" value="1"/>
</dbReference>
<dbReference type="CDD" id="cd02440">
    <property type="entry name" value="AdoMet_MTases"/>
    <property type="match status" value="1"/>
</dbReference>
<comment type="caution">
    <text evidence="2">The sequence shown here is derived from an EMBL/GenBank/DDBJ whole genome shotgun (WGS) entry which is preliminary data.</text>
</comment>